<dbReference type="EMBL" id="X80161">
    <property type="protein sequence ID" value="CAA56441.1"/>
    <property type="molecule type" value="Genomic_DNA"/>
</dbReference>
<proteinExistence type="predicted"/>
<evidence type="ECO:0000313" key="2">
    <source>
        <dbReference type="EMBL" id="CAA56441.1"/>
    </source>
</evidence>
<organism evidence="2">
    <name type="scientific">Halobacterium phage phiH</name>
    <name type="common">Bacteriophage phi-H</name>
    <dbReference type="NCBI Taxonomy" id="169684"/>
    <lineage>
        <taxon>Viruses</taxon>
        <taxon>Duplodnaviria</taxon>
        <taxon>Heunggongvirae</taxon>
        <taxon>Uroviricota</taxon>
        <taxon>Caudoviricetes</taxon>
        <taxon>Vertoviridae</taxon>
        <taxon>Myohalovirus</taxon>
        <taxon>Myohalovirus spontanei</taxon>
        <taxon>Myohalovirus phiH</taxon>
    </lineage>
</organism>
<sequence length="89" mass="9268">MPRIQDETIEEGQDISAAGVIAETQIKGDTLVSLNIVGTAARRTPSTSVRPARMATGSKATRRTTRPTSMTRPTSGTSSGSDIATYASA</sequence>
<organismHost>
    <name type="scientific">Halobacterium salinarum</name>
    <name type="common">Halobacterium halobium</name>
    <dbReference type="NCBI Taxonomy" id="2242"/>
</organismHost>
<feature type="compositionally biased region" description="Low complexity" evidence="1">
    <location>
        <begin position="66"/>
        <end position="81"/>
    </location>
</feature>
<gene>
    <name evidence="2" type="primary">hp20</name>
</gene>
<accession>Q38207</accession>
<feature type="region of interest" description="Disordered" evidence="1">
    <location>
        <begin position="41"/>
        <end position="89"/>
    </location>
</feature>
<protein>
    <submittedName>
        <fullName evidence="2">Hp20 protein</fullName>
    </submittedName>
</protein>
<name>Q38207_BPPHH</name>
<evidence type="ECO:0000256" key="1">
    <source>
        <dbReference type="SAM" id="MobiDB-lite"/>
    </source>
</evidence>
<reference evidence="2" key="2">
    <citation type="submission" date="1994-07" db="EMBL/GenBank/DDBJ databases">
        <authorList>
            <person name="Stolt P.B.C.J."/>
        </authorList>
    </citation>
    <scope>NUCLEOTIDE SEQUENCE</scope>
    <source>
        <strain evidence="2">Phage variant PhiH</strain>
    </source>
</reference>
<reference evidence="2" key="1">
    <citation type="journal article" date="1994" name="Biol. Chem. Hoppe-Seyler">
        <title>Genes for DNA cytosine methyltransferases and structural proteins, expressed during lytic growth by the phage phi H of the archaebacterium Halobacterium salinarium.</title>
        <authorList>
            <person name="Stolt P."/>
            <person name="Grampp B."/>
            <person name="Zillig W."/>
        </authorList>
    </citation>
    <scope>NUCLEOTIDE SEQUENCE</scope>
    <source>
        <strain evidence="2">Phage variant PhiH</strain>
    </source>
</reference>